<accession>R7QQU0</accession>
<gene>
    <name evidence="2" type="ORF">CHC_T00006833001</name>
</gene>
<sequence length="126" mass="14434">MSISTCTCSQRHQIQLCSSHDLVARLLAANRTPARCRFERSPDDSDERWPKPESERLPERKDASVMQRGLDFRTIGGPLFSPNFQVSIYLSRALQYPIVFSRVEAFSLVGPLRTSHLMYERGLDPH</sequence>
<organism evidence="2 3">
    <name type="scientific">Chondrus crispus</name>
    <name type="common">Carrageen Irish moss</name>
    <name type="synonym">Polymorpha crispa</name>
    <dbReference type="NCBI Taxonomy" id="2769"/>
    <lineage>
        <taxon>Eukaryota</taxon>
        <taxon>Rhodophyta</taxon>
        <taxon>Florideophyceae</taxon>
        <taxon>Rhodymeniophycidae</taxon>
        <taxon>Gigartinales</taxon>
        <taxon>Gigartinaceae</taxon>
        <taxon>Chondrus</taxon>
    </lineage>
</organism>
<evidence type="ECO:0000313" key="3">
    <source>
        <dbReference type="Proteomes" id="UP000012073"/>
    </source>
</evidence>
<dbReference type="Proteomes" id="UP000012073">
    <property type="component" value="Unassembled WGS sequence"/>
</dbReference>
<dbReference type="GeneID" id="17317899"/>
<evidence type="ECO:0000256" key="1">
    <source>
        <dbReference type="SAM" id="MobiDB-lite"/>
    </source>
</evidence>
<reference evidence="3" key="1">
    <citation type="journal article" date="2013" name="Proc. Natl. Acad. Sci. U.S.A.">
        <title>Genome structure and metabolic features in the red seaweed Chondrus crispus shed light on evolution of the Archaeplastida.</title>
        <authorList>
            <person name="Collen J."/>
            <person name="Porcel B."/>
            <person name="Carre W."/>
            <person name="Ball S.G."/>
            <person name="Chaparro C."/>
            <person name="Tonon T."/>
            <person name="Barbeyron T."/>
            <person name="Michel G."/>
            <person name="Noel B."/>
            <person name="Valentin K."/>
            <person name="Elias M."/>
            <person name="Artiguenave F."/>
            <person name="Arun A."/>
            <person name="Aury J.M."/>
            <person name="Barbosa-Neto J.F."/>
            <person name="Bothwell J.H."/>
            <person name="Bouget F.Y."/>
            <person name="Brillet L."/>
            <person name="Cabello-Hurtado F."/>
            <person name="Capella-Gutierrez S."/>
            <person name="Charrier B."/>
            <person name="Cladiere L."/>
            <person name="Cock J.M."/>
            <person name="Coelho S.M."/>
            <person name="Colleoni C."/>
            <person name="Czjzek M."/>
            <person name="Da Silva C."/>
            <person name="Delage L."/>
            <person name="Denoeud F."/>
            <person name="Deschamps P."/>
            <person name="Dittami S.M."/>
            <person name="Gabaldon T."/>
            <person name="Gachon C.M."/>
            <person name="Groisillier A."/>
            <person name="Herve C."/>
            <person name="Jabbari K."/>
            <person name="Katinka M."/>
            <person name="Kloareg B."/>
            <person name="Kowalczyk N."/>
            <person name="Labadie K."/>
            <person name="Leblanc C."/>
            <person name="Lopez P.J."/>
            <person name="McLachlan D.H."/>
            <person name="Meslet-Cladiere L."/>
            <person name="Moustafa A."/>
            <person name="Nehr Z."/>
            <person name="Nyvall Collen P."/>
            <person name="Panaud O."/>
            <person name="Partensky F."/>
            <person name="Poulain J."/>
            <person name="Rensing S.A."/>
            <person name="Rousvoal S."/>
            <person name="Samson G."/>
            <person name="Symeonidi A."/>
            <person name="Weissenbach J."/>
            <person name="Zambounis A."/>
            <person name="Wincker P."/>
            <person name="Boyen C."/>
        </authorList>
    </citation>
    <scope>NUCLEOTIDE SEQUENCE [LARGE SCALE GENOMIC DNA]</scope>
    <source>
        <strain evidence="3">cv. Stackhouse</strain>
    </source>
</reference>
<evidence type="ECO:0000313" key="2">
    <source>
        <dbReference type="EMBL" id="CDF39851.1"/>
    </source>
</evidence>
<dbReference type="RefSeq" id="XP_005710145.1">
    <property type="nucleotide sequence ID" value="XM_005710088.1"/>
</dbReference>
<dbReference type="Gramene" id="CDF39851">
    <property type="protein sequence ID" value="CDF39851"/>
    <property type="gene ID" value="CHC_T00006833001"/>
</dbReference>
<protein>
    <submittedName>
        <fullName evidence="2">Uncharacterized protein</fullName>
    </submittedName>
</protein>
<keyword evidence="3" id="KW-1185">Reference proteome</keyword>
<dbReference type="KEGG" id="ccp:CHC_T00006833001"/>
<proteinExistence type="predicted"/>
<dbReference type="AlphaFoldDB" id="R7QQU0"/>
<dbReference type="EMBL" id="HG002086">
    <property type="protein sequence ID" value="CDF39851.1"/>
    <property type="molecule type" value="Genomic_DNA"/>
</dbReference>
<feature type="region of interest" description="Disordered" evidence="1">
    <location>
        <begin position="37"/>
        <end position="63"/>
    </location>
</feature>
<name>R7QQU0_CHOCR</name>